<evidence type="ECO:0000313" key="1">
    <source>
        <dbReference type="EMBL" id="CUO39691.1"/>
    </source>
</evidence>
<evidence type="ECO:0000313" key="4">
    <source>
        <dbReference type="Proteomes" id="UP000487221"/>
    </source>
</evidence>
<dbReference type="EMBL" id="CYZF01000004">
    <property type="protein sequence ID" value="CUO39691.1"/>
    <property type="molecule type" value="Genomic_DNA"/>
</dbReference>
<proteinExistence type="predicted"/>
<reference evidence="2 4" key="2">
    <citation type="journal article" date="2019" name="Nat. Med.">
        <title>A library of human gut bacterial isolates paired with longitudinal multiomics data enables mechanistic microbiome research.</title>
        <authorList>
            <person name="Poyet M."/>
            <person name="Groussin M."/>
            <person name="Gibbons S.M."/>
            <person name="Avila-Pacheco J."/>
            <person name="Jiang X."/>
            <person name="Kearney S.M."/>
            <person name="Perrotta A.R."/>
            <person name="Berdy B."/>
            <person name="Zhao S."/>
            <person name="Lieberman T.D."/>
            <person name="Swanson P.K."/>
            <person name="Smith M."/>
            <person name="Roesemann S."/>
            <person name="Alexander J.E."/>
            <person name="Rich S.A."/>
            <person name="Livny J."/>
            <person name="Vlamakis H."/>
            <person name="Clish C."/>
            <person name="Bullock K."/>
            <person name="Deik A."/>
            <person name="Scott J."/>
            <person name="Pierce K.A."/>
            <person name="Xavier R.J."/>
            <person name="Alm E.J."/>
        </authorList>
    </citation>
    <scope>NUCLEOTIDE SEQUENCE [LARGE SCALE GENOMIC DNA]</scope>
    <source>
        <strain evidence="2 4">BIOML-A19</strain>
    </source>
</reference>
<sequence length="233" mass="27369">MKGITEMTEQEILALTEEDVQKLIKLRMMEEGIKIMDKPEVPELFEIEPADLKVFTIPFFEGYAFTDMEEANAVAEALRNAKTLRKVEYDWNKLGSDYKYLVKKDKYNYSIKPDFEVNCGFVYSSELYEKISNFAAQNKVMKEQAAKDQKEYDEKMQEASGIISEISGRVKEVKVKYERLNRLTYKFATDYYPLSDHNEDMAMKFMAKAYSFTDKEKEYILQNYKELLSTSDE</sequence>
<gene>
    <name evidence="1" type="ORF">ERS417307_01586</name>
    <name evidence="2" type="ORF">GAQ44_21875</name>
</gene>
<evidence type="ECO:0000313" key="3">
    <source>
        <dbReference type="Proteomes" id="UP000095419"/>
    </source>
</evidence>
<dbReference type="AlphaFoldDB" id="A0A174EQC5"/>
<dbReference type="Proteomes" id="UP000095419">
    <property type="component" value="Unassembled WGS sequence"/>
</dbReference>
<dbReference type="EMBL" id="WCTY01000053">
    <property type="protein sequence ID" value="KAB4179946.1"/>
    <property type="molecule type" value="Genomic_DNA"/>
</dbReference>
<reference evidence="1 3" key="1">
    <citation type="submission" date="2015-09" db="EMBL/GenBank/DDBJ databases">
        <authorList>
            <consortium name="Pathogen Informatics"/>
        </authorList>
    </citation>
    <scope>NUCLEOTIDE SEQUENCE [LARGE SCALE GENOMIC DNA]</scope>
    <source>
        <strain evidence="1 3">2789STDY5608791</strain>
    </source>
</reference>
<protein>
    <submittedName>
        <fullName evidence="1">Uncharacterized protein</fullName>
    </submittedName>
</protein>
<dbReference type="RefSeq" id="WP_009132292.1">
    <property type="nucleotide sequence ID" value="NZ_CAXSSZ010000011.1"/>
</dbReference>
<name>A0A174EQC5_BACUN</name>
<dbReference type="GeneID" id="93048351"/>
<organism evidence="1 3">
    <name type="scientific">Bacteroides uniformis</name>
    <dbReference type="NCBI Taxonomy" id="820"/>
    <lineage>
        <taxon>Bacteria</taxon>
        <taxon>Pseudomonadati</taxon>
        <taxon>Bacteroidota</taxon>
        <taxon>Bacteroidia</taxon>
        <taxon>Bacteroidales</taxon>
        <taxon>Bacteroidaceae</taxon>
        <taxon>Bacteroides</taxon>
    </lineage>
</organism>
<accession>A0A174EQC5</accession>
<evidence type="ECO:0000313" key="2">
    <source>
        <dbReference type="EMBL" id="KAB4179946.1"/>
    </source>
</evidence>
<dbReference type="Proteomes" id="UP000487221">
    <property type="component" value="Unassembled WGS sequence"/>
</dbReference>